<organism evidence="2 3">
    <name type="scientific">Mesoterricola silvestris</name>
    <dbReference type="NCBI Taxonomy" id="2927979"/>
    <lineage>
        <taxon>Bacteria</taxon>
        <taxon>Pseudomonadati</taxon>
        <taxon>Acidobacteriota</taxon>
        <taxon>Holophagae</taxon>
        <taxon>Holophagales</taxon>
        <taxon>Holophagaceae</taxon>
        <taxon>Mesoterricola</taxon>
    </lineage>
</organism>
<dbReference type="EMBL" id="AP027080">
    <property type="protein sequence ID" value="BDU72787.1"/>
    <property type="molecule type" value="Genomic_DNA"/>
</dbReference>
<feature type="signal peptide" evidence="1">
    <location>
        <begin position="1"/>
        <end position="19"/>
    </location>
</feature>
<keyword evidence="1" id="KW-0732">Signal</keyword>
<evidence type="ECO:0000313" key="3">
    <source>
        <dbReference type="Proteomes" id="UP001238179"/>
    </source>
</evidence>
<dbReference type="AlphaFoldDB" id="A0AA48K9Y5"/>
<accession>A0AA48K9Y5</accession>
<feature type="chain" id="PRO_5041251860" evidence="1">
    <location>
        <begin position="20"/>
        <end position="811"/>
    </location>
</feature>
<reference evidence="3" key="1">
    <citation type="journal article" date="2023" name="Int. J. Syst. Evol. Microbiol.">
        <title>Mesoterricola silvestris gen. nov., sp. nov., Mesoterricola sediminis sp. nov., Geothrix oryzae sp. nov., Geothrix edaphica sp. nov., Geothrix rubra sp. nov., and Geothrix limicola sp. nov., six novel members of Acidobacteriota isolated from soils.</title>
        <authorList>
            <person name="Itoh H."/>
            <person name="Sugisawa Y."/>
            <person name="Mise K."/>
            <person name="Xu Z."/>
            <person name="Kuniyasu M."/>
            <person name="Ushijima N."/>
            <person name="Kawano K."/>
            <person name="Kobayashi E."/>
            <person name="Shiratori Y."/>
            <person name="Masuda Y."/>
            <person name="Senoo K."/>
        </authorList>
    </citation>
    <scope>NUCLEOTIDE SEQUENCE [LARGE SCALE GENOMIC DNA]</scope>
    <source>
        <strain evidence="3">W79</strain>
    </source>
</reference>
<keyword evidence="3" id="KW-1185">Reference proteome</keyword>
<proteinExistence type="predicted"/>
<sequence>MRTLQTLLIAALLAAPALGAPLVEAFQKGPIAMTARVVRGKGTPEEAALPLFRVPVLRFGDDLELGFAGEAFDQRVTRADWSLIVVFLPRTVAPTDQGVVDFRLKRKGEHMSAPAIPVPYDSIPMIFLIPDKNGRKKVLTDLNAHLGAFRTLCAKISDLSGERATADAFLEELGAIDKNLSAAQYDNAVLSFLHTYGGAVSGDLQAFVGGSRTNLDKFQFLTQEFRKTNVLVPEAVTASPVEAQVAVGTKPSSAYVSIFFDLAAIVKNLWPGHQFNYLPALARNFHGDGAELYYSDWIHTTGDTRGALLCCPGKWEDLTPPAFGLELAPGESMLKGQAALKVLPKEKGRTPFALYGQDWKLVVAGLPPLALASSPANMTFVASCAPLQEPLRKLGAPTVKVKVVGRWGFTSMATDPVEVPVAVDPAWAPTPVERQRFQVGGPCSLKLPAAWAGVVEKVVFRPAGAPPLTAQLKDAPDGGREAVFQTAPAQAGAGALEVTAFGQPARTLPLVLLEAPPQPAGLEARLGEVRILLKGRHLEGVKALELAERRFLPDGEAAEGRWFKAEDTKPLEGSVGRSLPAALVLATGKTPAGPAVLLPPRPRLADLQTIPMEGKGTGLPMSSALPIAPTGGPSLVTLLTAKGYRFPPDGAVHAALRNAEDPGVVRVVPAPKIRLLGNNQKATFVLNPAELLGGRAAGRLEVQIQDASAGASDWLPLPVTFLDLPTITAVQAAAPGLRLVGPSLDQIEAVAPTATGPWEKAAVLIQDGRETLTVPSPPDAGVCYLKVFGWPDRVLTLKFPPVKPPAEPGPS</sequence>
<dbReference type="KEGG" id="msil:METEAL_19610"/>
<evidence type="ECO:0000313" key="2">
    <source>
        <dbReference type="EMBL" id="BDU72787.1"/>
    </source>
</evidence>
<evidence type="ECO:0000256" key="1">
    <source>
        <dbReference type="SAM" id="SignalP"/>
    </source>
</evidence>
<name>A0AA48K9Y5_9BACT</name>
<protein>
    <submittedName>
        <fullName evidence="2">Uncharacterized protein</fullName>
    </submittedName>
</protein>
<gene>
    <name evidence="2" type="ORF">METEAL_19610</name>
</gene>
<dbReference type="Proteomes" id="UP001238179">
    <property type="component" value="Chromosome"/>
</dbReference>